<evidence type="ECO:0000256" key="4">
    <source>
        <dbReference type="ARBA" id="ARBA00022771"/>
    </source>
</evidence>
<protein>
    <recommendedName>
        <fullName evidence="9">C2H2-type domain-containing protein</fullName>
    </recommendedName>
</protein>
<evidence type="ECO:0000256" key="3">
    <source>
        <dbReference type="ARBA" id="ARBA00022737"/>
    </source>
</evidence>
<evidence type="ECO:0000256" key="5">
    <source>
        <dbReference type="ARBA" id="ARBA00022833"/>
    </source>
</evidence>
<dbReference type="GO" id="GO:0008270">
    <property type="term" value="F:zinc ion binding"/>
    <property type="evidence" value="ECO:0007669"/>
    <property type="project" value="UniProtKB-KW"/>
</dbReference>
<feature type="domain" description="C2H2-type" evidence="9">
    <location>
        <begin position="697"/>
        <end position="724"/>
    </location>
</feature>
<dbReference type="InterPro" id="IPR036236">
    <property type="entry name" value="Znf_C2H2_sf"/>
</dbReference>
<dbReference type="SMART" id="SM00355">
    <property type="entry name" value="ZnF_C2H2"/>
    <property type="match status" value="10"/>
</dbReference>
<keyword evidence="6" id="KW-0539">Nucleus</keyword>
<keyword evidence="4 7" id="KW-0863">Zinc-finger</keyword>
<feature type="domain" description="C2H2-type" evidence="9">
    <location>
        <begin position="646"/>
        <end position="673"/>
    </location>
</feature>
<feature type="domain" description="C2H2-type" evidence="9">
    <location>
        <begin position="767"/>
        <end position="794"/>
    </location>
</feature>
<gene>
    <name evidence="10" type="ORF">DPMN_001811</name>
</gene>
<dbReference type="GO" id="GO:0005634">
    <property type="term" value="C:nucleus"/>
    <property type="evidence" value="ECO:0007669"/>
    <property type="project" value="UniProtKB-SubCell"/>
</dbReference>
<evidence type="ECO:0000313" key="11">
    <source>
        <dbReference type="Proteomes" id="UP000828390"/>
    </source>
</evidence>
<keyword evidence="3" id="KW-0677">Repeat</keyword>
<reference evidence="10" key="1">
    <citation type="journal article" date="2019" name="bioRxiv">
        <title>The Genome of the Zebra Mussel, Dreissena polymorpha: A Resource for Invasive Species Research.</title>
        <authorList>
            <person name="McCartney M.A."/>
            <person name="Auch B."/>
            <person name="Kono T."/>
            <person name="Mallez S."/>
            <person name="Zhang Y."/>
            <person name="Obille A."/>
            <person name="Becker A."/>
            <person name="Abrahante J.E."/>
            <person name="Garbe J."/>
            <person name="Badalamenti J.P."/>
            <person name="Herman A."/>
            <person name="Mangelson H."/>
            <person name="Liachko I."/>
            <person name="Sullivan S."/>
            <person name="Sone E.D."/>
            <person name="Koren S."/>
            <person name="Silverstein K.A.T."/>
            <person name="Beckman K.B."/>
            <person name="Gohl D.M."/>
        </authorList>
    </citation>
    <scope>NUCLEOTIDE SEQUENCE</scope>
    <source>
        <strain evidence="10">Duluth1</strain>
        <tissue evidence="10">Whole animal</tissue>
    </source>
</reference>
<proteinExistence type="predicted"/>
<keyword evidence="5" id="KW-0862">Zinc</keyword>
<feature type="compositionally biased region" description="Low complexity" evidence="8">
    <location>
        <begin position="393"/>
        <end position="406"/>
    </location>
</feature>
<feature type="domain" description="C2H2-type" evidence="9">
    <location>
        <begin position="900"/>
        <end position="928"/>
    </location>
</feature>
<evidence type="ECO:0000256" key="6">
    <source>
        <dbReference type="ARBA" id="ARBA00023242"/>
    </source>
</evidence>
<dbReference type="Proteomes" id="UP000828390">
    <property type="component" value="Unassembled WGS sequence"/>
</dbReference>
<dbReference type="FunFam" id="3.30.160.60:FF:000065">
    <property type="entry name" value="B-cell CLL/lymphoma 6, member B"/>
    <property type="match status" value="1"/>
</dbReference>
<reference evidence="10" key="2">
    <citation type="submission" date="2020-11" db="EMBL/GenBank/DDBJ databases">
        <authorList>
            <person name="McCartney M.A."/>
            <person name="Auch B."/>
            <person name="Kono T."/>
            <person name="Mallez S."/>
            <person name="Becker A."/>
            <person name="Gohl D.M."/>
            <person name="Silverstein K.A.T."/>
            <person name="Koren S."/>
            <person name="Bechman K.B."/>
            <person name="Herman A."/>
            <person name="Abrahante J.E."/>
            <person name="Garbe J."/>
        </authorList>
    </citation>
    <scope>NUCLEOTIDE SEQUENCE</scope>
    <source>
        <strain evidence="10">Duluth1</strain>
        <tissue evidence="10">Whole animal</tissue>
    </source>
</reference>
<evidence type="ECO:0000256" key="7">
    <source>
        <dbReference type="PROSITE-ProRule" id="PRU00042"/>
    </source>
</evidence>
<evidence type="ECO:0000256" key="1">
    <source>
        <dbReference type="ARBA" id="ARBA00004123"/>
    </source>
</evidence>
<dbReference type="InterPro" id="IPR013087">
    <property type="entry name" value="Znf_C2H2_type"/>
</dbReference>
<dbReference type="AlphaFoldDB" id="A0A9D4MLZ9"/>
<sequence>MDEQEEDDDVYTCGVCLAKIHFNDLTNHVFLHDDYTAFSYDETTKIIEPITEAVKNNLVNIEVEQLQDDPSQAYNLATTASALVDLGSIPDAQQSSEDLTILYEPTSQPCDTPAMVSLTSAEMKPLQLTNTSSITEIPISEFSNYNIHLTTNSQITSLSQDSLSGSSQTSSLVGLQLNPSDDQAVQYIAIQKPGKPYSSDQQTRSTAASSSLASYLTGTAKPRQTSQSHLTTLNEIFVWNKGKSPSPGETVMHVQAPIIENGASRMAECAVVFVRFIDDKDTPKKARTIKMQLGVRGNMYEEVQNVDGLEEIDVGSLMDSSSLSYRRKVGSTKSGKTGRQMDNYKYRETGISESIAKELRKTMVKDSPAIARYLQSMNIPIDDVQELEDLAAQQQNQSQQGPQSGGEMVDVAPNGMGLAQTQTEERYIRGEANLVMSEAVNALVAAADQMENAAVSKEGSVYEGMQVDENQEEFITVDPIEESANVHNKDIKQSTETTDGLGKGEGAYNEDETRIDEPANANMESEYQTESVNLNAVYQEAPAVTEINTCDTEEPSSQGQVGENELEPSMGEKKNIKQEQFDAAFVRQSSRLQEKKATMVCAAITPKTKVVRIKIKAKAKQDIDGVDMAGDKQSVDIDSLGKKYGYFCSICNKKLPPETVLKEHLESHRIAKKKSTSTVETVMKSDVMSQENKLFLFYCSLCNKMFPSEEDLKEHCLQHKADGAAQDDDEEEERPKAMSVWKHNAASVKRPAQSQPLRTVKKPKEQLPCNICGRVLNSKSSWYQHKRTHEKEEDDTFNRCPRGCGQKFKSQMEVDLHGPFCIRNNDRPQTKTSDDEVAGTSEEMKCPYCNLLFETKANVHFHSLVCSERPWEKCPKCDFTCKGTLPMSKHQVKVHNMKPFKCDECGKDFRLKGSLRDHVMSVHNSEKYECEHCGKKFTKNNIFKRHMFVQHGGFRYPCNYCHKKFKDKRCWRVHENSHKGAYEYSCLQCKMSFSKTQDYKDHMLEVHSIVPQEALALNKQAKELRLKLCKIACRICKERFPLETAFLHHLQKIHEMSYEDAFDEFNKVCPEGYYALM</sequence>
<dbReference type="PANTHER" id="PTHR24376">
    <property type="entry name" value="ZINC FINGER PROTEIN"/>
    <property type="match status" value="1"/>
</dbReference>
<name>A0A9D4MLZ9_DREPO</name>
<evidence type="ECO:0000313" key="10">
    <source>
        <dbReference type="EMBL" id="KAH3877931.1"/>
    </source>
</evidence>
<accession>A0A9D4MLZ9</accession>
<dbReference type="PROSITE" id="PS00028">
    <property type="entry name" value="ZINC_FINGER_C2H2_1"/>
    <property type="match status" value="8"/>
</dbReference>
<keyword evidence="2" id="KW-0479">Metal-binding</keyword>
<dbReference type="Pfam" id="PF00096">
    <property type="entry name" value="zf-C2H2"/>
    <property type="match status" value="2"/>
</dbReference>
<organism evidence="10 11">
    <name type="scientific">Dreissena polymorpha</name>
    <name type="common">Zebra mussel</name>
    <name type="synonym">Mytilus polymorpha</name>
    <dbReference type="NCBI Taxonomy" id="45954"/>
    <lineage>
        <taxon>Eukaryota</taxon>
        <taxon>Metazoa</taxon>
        <taxon>Spiralia</taxon>
        <taxon>Lophotrochozoa</taxon>
        <taxon>Mollusca</taxon>
        <taxon>Bivalvia</taxon>
        <taxon>Autobranchia</taxon>
        <taxon>Heteroconchia</taxon>
        <taxon>Euheterodonta</taxon>
        <taxon>Imparidentia</taxon>
        <taxon>Neoheterodontei</taxon>
        <taxon>Myida</taxon>
        <taxon>Dreissenoidea</taxon>
        <taxon>Dreissenidae</taxon>
        <taxon>Dreissena</taxon>
    </lineage>
</organism>
<feature type="region of interest" description="Disordered" evidence="8">
    <location>
        <begin position="485"/>
        <end position="515"/>
    </location>
</feature>
<feature type="domain" description="C2H2-type" evidence="9">
    <location>
        <begin position="956"/>
        <end position="983"/>
    </location>
</feature>
<dbReference type="EMBL" id="JAIWYP010000001">
    <property type="protein sequence ID" value="KAH3877931.1"/>
    <property type="molecule type" value="Genomic_DNA"/>
</dbReference>
<feature type="domain" description="C2H2-type" evidence="9">
    <location>
        <begin position="984"/>
        <end position="1008"/>
    </location>
</feature>
<dbReference type="PROSITE" id="PS50157">
    <property type="entry name" value="ZINC_FINGER_C2H2_2"/>
    <property type="match status" value="7"/>
</dbReference>
<dbReference type="SUPFAM" id="SSF57667">
    <property type="entry name" value="beta-beta-alpha zinc fingers"/>
    <property type="match status" value="3"/>
</dbReference>
<comment type="caution">
    <text evidence="10">The sequence shown here is derived from an EMBL/GenBank/DDBJ whole genome shotgun (WGS) entry which is preliminary data.</text>
</comment>
<keyword evidence="11" id="KW-1185">Reference proteome</keyword>
<feature type="region of interest" description="Disordered" evidence="8">
    <location>
        <begin position="392"/>
        <end position="413"/>
    </location>
</feature>
<dbReference type="PANTHER" id="PTHR24376:SF235">
    <property type="entry name" value="C2H2-TYPE DOMAIN-CONTAINING PROTEIN"/>
    <property type="match status" value="1"/>
</dbReference>
<evidence type="ECO:0000259" key="9">
    <source>
        <dbReference type="PROSITE" id="PS50157"/>
    </source>
</evidence>
<dbReference type="Pfam" id="PF12874">
    <property type="entry name" value="zf-met"/>
    <property type="match status" value="2"/>
</dbReference>
<evidence type="ECO:0000256" key="8">
    <source>
        <dbReference type="SAM" id="MobiDB-lite"/>
    </source>
</evidence>
<evidence type="ECO:0000256" key="2">
    <source>
        <dbReference type="ARBA" id="ARBA00022723"/>
    </source>
</evidence>
<dbReference type="Gene3D" id="3.30.160.60">
    <property type="entry name" value="Classic Zinc Finger"/>
    <property type="match status" value="4"/>
</dbReference>
<feature type="domain" description="C2H2-type" evidence="9">
    <location>
        <begin position="928"/>
        <end position="956"/>
    </location>
</feature>
<comment type="subcellular location">
    <subcellularLocation>
        <location evidence="1">Nucleus</location>
    </subcellularLocation>
</comment>
<dbReference type="OrthoDB" id="6077919at2759"/>